<sequence>MAELPSADLSALARVEALLAAVEPPSSAHTRMSRIRQRALARPAGSLGHLDEVTYRISGILRELAPGPLPAVISVLAADHGVAARGTSRYGPEVGARVLSLIADCRSPLNIMADRIPARVEWADVGLLSPVGDQRYKTGGGTCDITDTDAMPLQQAHDAVLRGAAYARDRLGQEPLLAVGEIGIGNTTATAALTARLLGAQPSAVVGPGTGVDAATVERKRGIVADAVGRTRGLPDDPLRLLAALGGYEIAGNVGVILTAAAQRRVVVLDGYITAVAALVAVRLRPAVQGYLVAAHRSAEPGHQAILDALGLRPLLDLEMRLGMASGAALALGLINSALALASDTPPARLVELVPDVRRI</sequence>
<dbReference type="RefSeq" id="WP_132816314.1">
    <property type="nucleotide sequence ID" value="NZ_SMKI01000020.1"/>
</dbReference>
<dbReference type="UniPathway" id="UPA00061">
    <property type="reaction ID" value="UER00516"/>
</dbReference>
<dbReference type="SUPFAM" id="SSF52733">
    <property type="entry name" value="Nicotinate mononucleotide:5,6-dimethylbenzimidazole phosphoribosyltransferase (CobT)"/>
    <property type="match status" value="1"/>
</dbReference>
<dbReference type="PANTHER" id="PTHR43463:SF1">
    <property type="entry name" value="NICOTINATE-NUCLEOTIDE--DIMETHYLBENZIMIDAZOLE PHOSPHORIBOSYLTRANSFERASE"/>
    <property type="match status" value="1"/>
</dbReference>
<proteinExistence type="inferred from homology"/>
<evidence type="ECO:0000256" key="5">
    <source>
        <dbReference type="ARBA" id="ARBA00022573"/>
    </source>
</evidence>
<evidence type="ECO:0000256" key="6">
    <source>
        <dbReference type="ARBA" id="ARBA00022676"/>
    </source>
</evidence>
<dbReference type="PANTHER" id="PTHR43463">
    <property type="entry name" value="NICOTINATE-NUCLEOTIDE--DIMETHYLBENZIMIDAZOLE PHOSPHORIBOSYLTRANSFERASE"/>
    <property type="match status" value="1"/>
</dbReference>
<evidence type="ECO:0000256" key="3">
    <source>
        <dbReference type="ARBA" id="ARBA00011991"/>
    </source>
</evidence>
<keyword evidence="11" id="KW-1185">Reference proteome</keyword>
<name>A0A4R4TYD1_9ACTN</name>
<dbReference type="Proteomes" id="UP000295345">
    <property type="component" value="Unassembled WGS sequence"/>
</dbReference>
<dbReference type="GO" id="GO:0008939">
    <property type="term" value="F:nicotinate-nucleotide-dimethylbenzimidazole phosphoribosyltransferase activity"/>
    <property type="evidence" value="ECO:0007669"/>
    <property type="project" value="UniProtKB-EC"/>
</dbReference>
<comment type="pathway">
    <text evidence="1">Nucleoside biosynthesis; alpha-ribazole biosynthesis; alpha-ribazole from 5,6-dimethylbenzimidazole: step 1/2.</text>
</comment>
<keyword evidence="5" id="KW-0169">Cobalamin biosynthesis</keyword>
<gene>
    <name evidence="10" type="ORF">E1283_03245</name>
</gene>
<keyword evidence="7 10" id="KW-0808">Transferase</keyword>
<dbReference type="Pfam" id="PF02277">
    <property type="entry name" value="DBI_PRT"/>
    <property type="match status" value="1"/>
</dbReference>
<evidence type="ECO:0000256" key="8">
    <source>
        <dbReference type="ARBA" id="ARBA00030686"/>
    </source>
</evidence>
<dbReference type="OrthoDB" id="9773807at2"/>
<dbReference type="EMBL" id="SMKI01000020">
    <property type="protein sequence ID" value="TDC79209.1"/>
    <property type="molecule type" value="Genomic_DNA"/>
</dbReference>
<dbReference type="InterPro" id="IPR003200">
    <property type="entry name" value="Nict_dMeBzImd_PRibTrfase"/>
</dbReference>
<comment type="similarity">
    <text evidence="2">Belongs to the CobT family.</text>
</comment>
<comment type="catalytic activity">
    <reaction evidence="9">
        <text>5,6-dimethylbenzimidazole + nicotinate beta-D-ribonucleotide = alpha-ribazole 5'-phosphate + nicotinate + H(+)</text>
        <dbReference type="Rhea" id="RHEA:11196"/>
        <dbReference type="ChEBI" id="CHEBI:15378"/>
        <dbReference type="ChEBI" id="CHEBI:15890"/>
        <dbReference type="ChEBI" id="CHEBI:32544"/>
        <dbReference type="ChEBI" id="CHEBI:57502"/>
        <dbReference type="ChEBI" id="CHEBI:57918"/>
        <dbReference type="EC" id="2.4.2.21"/>
    </reaction>
</comment>
<comment type="caution">
    <text evidence="10">The sequence shown here is derived from an EMBL/GenBank/DDBJ whole genome shotgun (WGS) entry which is preliminary data.</text>
</comment>
<evidence type="ECO:0000313" key="11">
    <source>
        <dbReference type="Proteomes" id="UP000295345"/>
    </source>
</evidence>
<evidence type="ECO:0000256" key="7">
    <source>
        <dbReference type="ARBA" id="ARBA00022679"/>
    </source>
</evidence>
<organism evidence="10 11">
    <name type="scientific">Streptomyces hainanensis</name>
    <dbReference type="NCBI Taxonomy" id="402648"/>
    <lineage>
        <taxon>Bacteria</taxon>
        <taxon>Bacillati</taxon>
        <taxon>Actinomycetota</taxon>
        <taxon>Actinomycetes</taxon>
        <taxon>Kitasatosporales</taxon>
        <taxon>Streptomycetaceae</taxon>
        <taxon>Streptomyces</taxon>
    </lineage>
</organism>
<evidence type="ECO:0000256" key="4">
    <source>
        <dbReference type="ARBA" id="ARBA00015486"/>
    </source>
</evidence>
<dbReference type="AlphaFoldDB" id="A0A4R4TYD1"/>
<dbReference type="CDD" id="cd02439">
    <property type="entry name" value="DMB-PRT_CobT"/>
    <property type="match status" value="1"/>
</dbReference>
<evidence type="ECO:0000313" key="10">
    <source>
        <dbReference type="EMBL" id="TDC79209.1"/>
    </source>
</evidence>
<dbReference type="EC" id="2.4.2.21" evidence="3"/>
<evidence type="ECO:0000256" key="2">
    <source>
        <dbReference type="ARBA" id="ARBA00007110"/>
    </source>
</evidence>
<dbReference type="Gene3D" id="1.10.1610.10">
    <property type="match status" value="1"/>
</dbReference>
<evidence type="ECO:0000256" key="9">
    <source>
        <dbReference type="ARBA" id="ARBA00047340"/>
    </source>
</evidence>
<dbReference type="InterPro" id="IPR023195">
    <property type="entry name" value="Nict_dMeBzImd_PRibTrfase_N"/>
</dbReference>
<dbReference type="Gene3D" id="3.40.50.10210">
    <property type="match status" value="1"/>
</dbReference>
<dbReference type="GO" id="GO:0009236">
    <property type="term" value="P:cobalamin biosynthetic process"/>
    <property type="evidence" value="ECO:0007669"/>
    <property type="project" value="UniProtKB-KW"/>
</dbReference>
<dbReference type="InterPro" id="IPR036087">
    <property type="entry name" value="Nict_dMeBzImd_PRibTrfase_sf"/>
</dbReference>
<accession>A0A4R4TYD1</accession>
<evidence type="ECO:0000256" key="1">
    <source>
        <dbReference type="ARBA" id="ARBA00005049"/>
    </source>
</evidence>
<keyword evidence="6 10" id="KW-0328">Glycosyltransferase</keyword>
<reference evidence="10 11" key="1">
    <citation type="submission" date="2019-03" db="EMBL/GenBank/DDBJ databases">
        <title>Draft genome sequences of novel Actinobacteria.</title>
        <authorList>
            <person name="Sahin N."/>
            <person name="Ay H."/>
            <person name="Saygin H."/>
        </authorList>
    </citation>
    <scope>NUCLEOTIDE SEQUENCE [LARGE SCALE GENOMIC DNA]</scope>
    <source>
        <strain evidence="10 11">DSM 41900</strain>
    </source>
</reference>
<protein>
    <recommendedName>
        <fullName evidence="4">Nicotinate-nucleotide--dimethylbenzimidazole phosphoribosyltransferase</fullName>
        <ecNumber evidence="3">2.4.2.21</ecNumber>
    </recommendedName>
    <alternativeName>
        <fullName evidence="8">N(1)-alpha-phosphoribosyltransferase</fullName>
    </alternativeName>
</protein>